<comment type="caution">
    <text evidence="2">The sequence shown here is derived from an EMBL/GenBank/DDBJ whole genome shotgun (WGS) entry which is preliminary data.</text>
</comment>
<dbReference type="EMBL" id="VSRR010047793">
    <property type="protein sequence ID" value="MPC78180.1"/>
    <property type="molecule type" value="Genomic_DNA"/>
</dbReference>
<proteinExistence type="predicted"/>
<feature type="compositionally biased region" description="Basic and acidic residues" evidence="1">
    <location>
        <begin position="25"/>
        <end position="39"/>
    </location>
</feature>
<dbReference type="AlphaFoldDB" id="A0A5B7I0M0"/>
<evidence type="ECO:0000313" key="3">
    <source>
        <dbReference type="Proteomes" id="UP000324222"/>
    </source>
</evidence>
<evidence type="ECO:0000313" key="2">
    <source>
        <dbReference type="EMBL" id="MPC78180.1"/>
    </source>
</evidence>
<feature type="region of interest" description="Disordered" evidence="1">
    <location>
        <begin position="25"/>
        <end position="61"/>
    </location>
</feature>
<feature type="compositionally biased region" description="Polar residues" evidence="1">
    <location>
        <begin position="44"/>
        <end position="53"/>
    </location>
</feature>
<keyword evidence="3" id="KW-1185">Reference proteome</keyword>
<sequence>MESKETADFRNGDEAALNQIVAVRRKEQGGRRKEGERYKHSGAFQLTSKQHITTPPLPVNM</sequence>
<name>A0A5B7I0M0_PORTR</name>
<evidence type="ECO:0000256" key="1">
    <source>
        <dbReference type="SAM" id="MobiDB-lite"/>
    </source>
</evidence>
<dbReference type="Proteomes" id="UP000324222">
    <property type="component" value="Unassembled WGS sequence"/>
</dbReference>
<protein>
    <submittedName>
        <fullName evidence="2">Uncharacterized protein</fullName>
    </submittedName>
</protein>
<reference evidence="2 3" key="1">
    <citation type="submission" date="2019-05" db="EMBL/GenBank/DDBJ databases">
        <title>Another draft genome of Portunus trituberculatus and its Hox gene families provides insights of decapod evolution.</title>
        <authorList>
            <person name="Jeong J.-H."/>
            <person name="Song I."/>
            <person name="Kim S."/>
            <person name="Choi T."/>
            <person name="Kim D."/>
            <person name="Ryu S."/>
            <person name="Kim W."/>
        </authorList>
    </citation>
    <scope>NUCLEOTIDE SEQUENCE [LARGE SCALE GENOMIC DNA]</scope>
    <source>
        <tissue evidence="2">Muscle</tissue>
    </source>
</reference>
<gene>
    <name evidence="2" type="ORF">E2C01_072662</name>
</gene>
<accession>A0A5B7I0M0</accession>
<organism evidence="2 3">
    <name type="scientific">Portunus trituberculatus</name>
    <name type="common">Swimming crab</name>
    <name type="synonym">Neptunus trituberculatus</name>
    <dbReference type="NCBI Taxonomy" id="210409"/>
    <lineage>
        <taxon>Eukaryota</taxon>
        <taxon>Metazoa</taxon>
        <taxon>Ecdysozoa</taxon>
        <taxon>Arthropoda</taxon>
        <taxon>Crustacea</taxon>
        <taxon>Multicrustacea</taxon>
        <taxon>Malacostraca</taxon>
        <taxon>Eumalacostraca</taxon>
        <taxon>Eucarida</taxon>
        <taxon>Decapoda</taxon>
        <taxon>Pleocyemata</taxon>
        <taxon>Brachyura</taxon>
        <taxon>Eubrachyura</taxon>
        <taxon>Portunoidea</taxon>
        <taxon>Portunidae</taxon>
        <taxon>Portuninae</taxon>
        <taxon>Portunus</taxon>
    </lineage>
</organism>